<dbReference type="AlphaFoldDB" id="H1Y6M3"/>
<dbReference type="STRING" id="714943.Mucpa_2703"/>
<organism evidence="1 2">
    <name type="scientific">Mucilaginibacter paludis DSM 18603</name>
    <dbReference type="NCBI Taxonomy" id="714943"/>
    <lineage>
        <taxon>Bacteria</taxon>
        <taxon>Pseudomonadati</taxon>
        <taxon>Bacteroidota</taxon>
        <taxon>Sphingobacteriia</taxon>
        <taxon>Sphingobacteriales</taxon>
        <taxon>Sphingobacteriaceae</taxon>
        <taxon>Mucilaginibacter</taxon>
    </lineage>
</organism>
<reference evidence="1" key="1">
    <citation type="submission" date="2011-09" db="EMBL/GenBank/DDBJ databases">
        <title>The permanent draft genome of Mucilaginibacter paludis DSM 18603.</title>
        <authorList>
            <consortium name="US DOE Joint Genome Institute (JGI-PGF)"/>
            <person name="Lucas S."/>
            <person name="Han J."/>
            <person name="Lapidus A."/>
            <person name="Bruce D."/>
            <person name="Goodwin L."/>
            <person name="Pitluck S."/>
            <person name="Peters L."/>
            <person name="Kyrpides N."/>
            <person name="Mavromatis K."/>
            <person name="Ivanova N."/>
            <person name="Mikhailova N."/>
            <person name="Held B."/>
            <person name="Detter J.C."/>
            <person name="Tapia R."/>
            <person name="Han C."/>
            <person name="Land M."/>
            <person name="Hauser L."/>
            <person name="Markowitz V."/>
            <person name="Cheng J.-F."/>
            <person name="Hugenholtz P."/>
            <person name="Woyke T."/>
            <person name="Wu D."/>
            <person name="Tindall B."/>
            <person name="Brambilla E."/>
            <person name="Klenk H.-P."/>
            <person name="Eisen J.A."/>
        </authorList>
    </citation>
    <scope>NUCLEOTIDE SEQUENCE [LARGE SCALE GENOMIC DNA]</scope>
    <source>
        <strain evidence="1">DSM 18603</strain>
    </source>
</reference>
<dbReference type="Proteomes" id="UP000002774">
    <property type="component" value="Chromosome"/>
</dbReference>
<dbReference type="HOGENOM" id="CLU_196745_0_0_10"/>
<gene>
    <name evidence="1" type="ORF">Mucpa_2703</name>
</gene>
<protein>
    <submittedName>
        <fullName evidence="1">Uncharacterized protein</fullName>
    </submittedName>
</protein>
<accession>H1Y6M3</accession>
<evidence type="ECO:0000313" key="1">
    <source>
        <dbReference type="EMBL" id="EHQ26815.1"/>
    </source>
</evidence>
<evidence type="ECO:0000313" key="2">
    <source>
        <dbReference type="Proteomes" id="UP000002774"/>
    </source>
</evidence>
<keyword evidence="2" id="KW-1185">Reference proteome</keyword>
<dbReference type="eggNOG" id="COG5464">
    <property type="taxonomic scope" value="Bacteria"/>
</dbReference>
<name>H1Y6M3_9SPHI</name>
<dbReference type="EMBL" id="CM001403">
    <property type="protein sequence ID" value="EHQ26815.1"/>
    <property type="molecule type" value="Genomic_DNA"/>
</dbReference>
<proteinExistence type="predicted"/>
<sequence length="79" mass="9373">MRSSVEQQFEKAMETITKFFKEEKDFLYRKGEVKGREEGREEGEYRKSLAIAAEMKKDGFSVEQINKFTKLSVEEIERL</sequence>